<dbReference type="CDD" id="cd07432">
    <property type="entry name" value="PHP_HisPPase"/>
    <property type="match status" value="1"/>
</dbReference>
<dbReference type="RefSeq" id="WP_153727027.1">
    <property type="nucleotide sequence ID" value="NZ_WJNH01000001.1"/>
</dbReference>
<dbReference type="InterPro" id="IPR052018">
    <property type="entry name" value="PHP_domain"/>
</dbReference>
<dbReference type="Pfam" id="PF02811">
    <property type="entry name" value="PHP"/>
    <property type="match status" value="1"/>
</dbReference>
<dbReference type="InterPro" id="IPR016195">
    <property type="entry name" value="Pol/histidinol_Pase-like"/>
</dbReference>
<dbReference type="SUPFAM" id="SSF89550">
    <property type="entry name" value="PHP domain-like"/>
    <property type="match status" value="1"/>
</dbReference>
<dbReference type="EMBL" id="WJNH01000001">
    <property type="protein sequence ID" value="MRG85074.1"/>
    <property type="molecule type" value="Genomic_DNA"/>
</dbReference>
<proteinExistence type="predicted"/>
<dbReference type="AlphaFoldDB" id="A0A6G1X2B3"/>
<feature type="domain" description="PHP" evidence="1">
    <location>
        <begin position="7"/>
        <end position="135"/>
    </location>
</feature>
<dbReference type="PANTHER" id="PTHR42924:SF3">
    <property type="entry name" value="POLYMERASE_HISTIDINOL PHOSPHATASE N-TERMINAL DOMAIN-CONTAINING PROTEIN"/>
    <property type="match status" value="1"/>
</dbReference>
<sequence>MKKKHVELHCHTHYSHDSLLNKWFYLFMFKLRNIHVVAITDHNELEGAKKFKPFLEKRGIKVILGEEVFTSKGEIIGLFIHNKIQPNLSPKETMLEIKKQGGLVYIPHPYDKKRYKTVLNEEEIATNIDLIDFIEVHNGRNIKTEFSDKQLAIGNKYGKTSLIGSDAHTFIELGRNFNIMDEFHDPNSFIKSAKKAGFQKRECLDISHTLTKIVRLIKLLKRGRFHEIYRVILKRYKREKH</sequence>
<gene>
    <name evidence="2" type="ORF">GH754_01885</name>
</gene>
<reference evidence="2 3" key="1">
    <citation type="submission" date="2019-11" db="EMBL/GenBank/DDBJ databases">
        <authorList>
            <person name="Li J."/>
        </authorList>
    </citation>
    <scope>NUCLEOTIDE SEQUENCE [LARGE SCALE GENOMIC DNA]</scope>
    <source>
        <strain evidence="2 3">J4</strain>
    </source>
</reference>
<name>A0A6G1X2B3_9BACI</name>
<protein>
    <submittedName>
        <fullName evidence="2">PHP domain-containing protein</fullName>
    </submittedName>
</protein>
<evidence type="ECO:0000313" key="2">
    <source>
        <dbReference type="EMBL" id="MRG85074.1"/>
    </source>
</evidence>
<dbReference type="Gene3D" id="3.20.20.140">
    <property type="entry name" value="Metal-dependent hydrolases"/>
    <property type="match status" value="1"/>
</dbReference>
<dbReference type="PANTHER" id="PTHR42924">
    <property type="entry name" value="EXONUCLEASE"/>
    <property type="match status" value="1"/>
</dbReference>
<dbReference type="Proteomes" id="UP000480185">
    <property type="component" value="Unassembled WGS sequence"/>
</dbReference>
<evidence type="ECO:0000259" key="1">
    <source>
        <dbReference type="Pfam" id="PF02811"/>
    </source>
</evidence>
<keyword evidence="3" id="KW-1185">Reference proteome</keyword>
<dbReference type="GO" id="GO:0004534">
    <property type="term" value="F:5'-3' RNA exonuclease activity"/>
    <property type="evidence" value="ECO:0007669"/>
    <property type="project" value="TreeGrafter"/>
</dbReference>
<organism evidence="2 3">
    <name type="scientific">Salinibacillus xinjiangensis</name>
    <dbReference type="NCBI Taxonomy" id="1229268"/>
    <lineage>
        <taxon>Bacteria</taxon>
        <taxon>Bacillati</taxon>
        <taxon>Bacillota</taxon>
        <taxon>Bacilli</taxon>
        <taxon>Bacillales</taxon>
        <taxon>Bacillaceae</taxon>
        <taxon>Salinibacillus</taxon>
    </lineage>
</organism>
<accession>A0A6G1X2B3</accession>
<dbReference type="InterPro" id="IPR004013">
    <property type="entry name" value="PHP_dom"/>
</dbReference>
<comment type="caution">
    <text evidence="2">The sequence shown here is derived from an EMBL/GenBank/DDBJ whole genome shotgun (WGS) entry which is preliminary data.</text>
</comment>
<evidence type="ECO:0000313" key="3">
    <source>
        <dbReference type="Proteomes" id="UP000480185"/>
    </source>
</evidence>
<dbReference type="OrthoDB" id="9804333at2"/>
<dbReference type="GO" id="GO:0035312">
    <property type="term" value="F:5'-3' DNA exonuclease activity"/>
    <property type="evidence" value="ECO:0007669"/>
    <property type="project" value="TreeGrafter"/>
</dbReference>